<keyword evidence="2" id="KW-0479">Metal-binding</keyword>
<accession>A0A367E9B9</accession>
<feature type="region of interest" description="Disordered" evidence="4">
    <location>
        <begin position="1"/>
        <end position="22"/>
    </location>
</feature>
<comment type="caution">
    <text evidence="6">The sequence shown here is derived from an EMBL/GenBank/DDBJ whole genome shotgun (WGS) entry which is preliminary data.</text>
</comment>
<dbReference type="GO" id="GO:0046872">
    <property type="term" value="F:metal ion binding"/>
    <property type="evidence" value="ECO:0007669"/>
    <property type="project" value="UniProtKB-KW"/>
</dbReference>
<evidence type="ECO:0000256" key="1">
    <source>
        <dbReference type="ARBA" id="ARBA00005568"/>
    </source>
</evidence>
<feature type="domain" description="HpcH/HpaI aldolase/citrate lyase" evidence="5">
    <location>
        <begin position="45"/>
        <end position="234"/>
    </location>
</feature>
<evidence type="ECO:0000256" key="3">
    <source>
        <dbReference type="ARBA" id="ARBA00023239"/>
    </source>
</evidence>
<evidence type="ECO:0000313" key="6">
    <source>
        <dbReference type="EMBL" id="RCG14389.1"/>
    </source>
</evidence>
<evidence type="ECO:0000256" key="2">
    <source>
        <dbReference type="ARBA" id="ARBA00022723"/>
    </source>
</evidence>
<reference evidence="6 7" key="1">
    <citation type="submission" date="2018-06" db="EMBL/GenBank/DDBJ databases">
        <title>Streptomyces reniochalinae sp. nov. and Streptomyces diacarnus sp. nov. from marine sponges.</title>
        <authorList>
            <person name="Li L."/>
        </authorList>
    </citation>
    <scope>NUCLEOTIDE SEQUENCE [LARGE SCALE GENOMIC DNA]</scope>
    <source>
        <strain evidence="6 7">LHW51701</strain>
    </source>
</reference>
<evidence type="ECO:0000259" key="5">
    <source>
        <dbReference type="Pfam" id="PF03328"/>
    </source>
</evidence>
<comment type="similarity">
    <text evidence="1">Belongs to the HpcH/HpaI aldolase family.</text>
</comment>
<dbReference type="PANTHER" id="PTHR30502:SF0">
    <property type="entry name" value="PHOSPHOENOLPYRUVATE CARBOXYLASE FAMILY PROTEIN"/>
    <property type="match status" value="1"/>
</dbReference>
<dbReference type="GO" id="GO:0005737">
    <property type="term" value="C:cytoplasm"/>
    <property type="evidence" value="ECO:0007669"/>
    <property type="project" value="TreeGrafter"/>
</dbReference>
<sequence length="266" mass="27425">MRGRHRSVRGDGGTVKDTNPVPLKERLAGGERLLGGLLRLPAGPLVEMAGVAGLDFVVIDCEHGPADVVPLQQHIQAAAAHGLPVLIRVGTEEPSLVLRALDAGAQGVIVPHVDSADHARRAVAWAHYPPRGERGFATYSRSGRFGEAGIAEHLAHAAATTVVVPMLETPQACAAAGEILAVSGVDAVLVGPADLSVAMGLTGGAAEPQVRGATQQVVEAAKRSGKPMVTIVNSTQQAAAAPPGAVLYNLTHVLMRTLRALSTPER</sequence>
<evidence type="ECO:0000256" key="4">
    <source>
        <dbReference type="SAM" id="MobiDB-lite"/>
    </source>
</evidence>
<dbReference type="Gene3D" id="3.20.20.60">
    <property type="entry name" value="Phosphoenolpyruvate-binding domains"/>
    <property type="match status" value="1"/>
</dbReference>
<dbReference type="Proteomes" id="UP000252914">
    <property type="component" value="Unassembled WGS sequence"/>
</dbReference>
<dbReference type="EMBL" id="QOIN01000070">
    <property type="protein sequence ID" value="RCG14389.1"/>
    <property type="molecule type" value="Genomic_DNA"/>
</dbReference>
<protein>
    <submittedName>
        <fullName evidence="6">2-dehydro-3-deoxyglucarate aldolase</fullName>
    </submittedName>
</protein>
<name>A0A367E9B9_9ACTN</name>
<keyword evidence="7" id="KW-1185">Reference proteome</keyword>
<dbReference type="Pfam" id="PF03328">
    <property type="entry name" value="HpcH_HpaI"/>
    <property type="match status" value="1"/>
</dbReference>
<dbReference type="InterPro" id="IPR050251">
    <property type="entry name" value="HpcH-HpaI_aldolase"/>
</dbReference>
<keyword evidence="3" id="KW-0456">Lyase</keyword>
<dbReference type="SUPFAM" id="SSF51621">
    <property type="entry name" value="Phosphoenolpyruvate/pyruvate domain"/>
    <property type="match status" value="1"/>
</dbReference>
<organism evidence="6 7">
    <name type="scientific">Streptomyces diacarni</name>
    <dbReference type="NCBI Taxonomy" id="2800381"/>
    <lineage>
        <taxon>Bacteria</taxon>
        <taxon>Bacillati</taxon>
        <taxon>Actinomycetota</taxon>
        <taxon>Actinomycetes</taxon>
        <taxon>Kitasatosporales</taxon>
        <taxon>Streptomycetaceae</taxon>
        <taxon>Streptomyces</taxon>
    </lineage>
</organism>
<gene>
    <name evidence="6" type="ORF">DTL70_31270</name>
</gene>
<dbReference type="PANTHER" id="PTHR30502">
    <property type="entry name" value="2-KETO-3-DEOXY-L-RHAMNONATE ALDOLASE"/>
    <property type="match status" value="1"/>
</dbReference>
<dbReference type="GO" id="GO:0016832">
    <property type="term" value="F:aldehyde-lyase activity"/>
    <property type="evidence" value="ECO:0007669"/>
    <property type="project" value="TreeGrafter"/>
</dbReference>
<dbReference type="InterPro" id="IPR005000">
    <property type="entry name" value="Aldolase/citrate-lyase_domain"/>
</dbReference>
<dbReference type="InterPro" id="IPR040442">
    <property type="entry name" value="Pyrv_kinase-like_dom_sf"/>
</dbReference>
<proteinExistence type="inferred from homology"/>
<dbReference type="InterPro" id="IPR015813">
    <property type="entry name" value="Pyrv/PenolPyrv_kinase-like_dom"/>
</dbReference>
<evidence type="ECO:0000313" key="7">
    <source>
        <dbReference type="Proteomes" id="UP000252914"/>
    </source>
</evidence>
<dbReference type="AlphaFoldDB" id="A0A367E9B9"/>